<accession>A0AAJ7LDW9</accession>
<name>A0AAJ7LDW9_LATCA</name>
<evidence type="ECO:0000256" key="3">
    <source>
        <dbReference type="ARBA" id="ARBA00014087"/>
    </source>
</evidence>
<evidence type="ECO:0000256" key="7">
    <source>
        <dbReference type="SAM" id="Coils"/>
    </source>
</evidence>
<dbReference type="PANTHER" id="PTHR31954:SF1">
    <property type="entry name" value="CILIA- AND FLAGELLA-ASSOCIATED PROTEIN 157"/>
    <property type="match status" value="1"/>
</dbReference>
<comment type="similarity">
    <text evidence="2">Belongs to the CFAP157 family.</text>
</comment>
<dbReference type="InterPro" id="IPR038844">
    <property type="entry name" value="CFAP157"/>
</dbReference>
<reference evidence="10" key="1">
    <citation type="submission" date="2025-08" db="UniProtKB">
        <authorList>
            <consortium name="RefSeq"/>
        </authorList>
    </citation>
    <scope>IDENTIFICATION</scope>
    <source>
        <tissue evidence="10">Brain</tissue>
    </source>
</reference>
<evidence type="ECO:0000256" key="2">
    <source>
        <dbReference type="ARBA" id="ARBA00010841"/>
    </source>
</evidence>
<evidence type="ECO:0000256" key="5">
    <source>
        <dbReference type="ARBA" id="ARBA00023069"/>
    </source>
</evidence>
<evidence type="ECO:0000256" key="8">
    <source>
        <dbReference type="SAM" id="MobiDB-lite"/>
    </source>
</evidence>
<feature type="region of interest" description="Disordered" evidence="8">
    <location>
        <begin position="432"/>
        <end position="494"/>
    </location>
</feature>
<dbReference type="KEGG" id="lcf:108875114"/>
<dbReference type="GeneID" id="108875114"/>
<sequence>MADMTTSDDREKTLYLIQIRHLDEQLERFQLKCDDLQEKIRALSSLCRALDEDKKDIAEYLKHCVAAEQRKVEELAERLESRTPEAERDREALTLQLRQQLQQLQDRADEHASVSRMQAAMLEEQEEQRMQLLQVVPDTESLKQQLVRQQREHEAAVHSLMMEAEAQRKQRARETGRTVEGRAEGRITQLVVEERAEHSEQVERVQVLLCSNIRLRRQKDALQGREMELSHDLLMLTEDISKITQRILNHKTEVQQLVNKCQQLEVKLKDSSVRGEHRLAEEDAVRRSIASVSEECGRKSAEVDELGLDLEKERRRRRKLQRDVQEAAVTLTHILTVKLQVGCCSVSLFTETLMLWSVCLQDSEDTAQTHRMQRLLEILESPAPPGTSPAPSPGEKPQTSSPKPDRAETPNTGSDPLFLLVRYRLGDLGLVPRPSWIRKPAPPTSSQLPHSRTPCSQRPSSTHLSDPLIHRLQPPPAAAEPNHTHVLHHTALSQ</sequence>
<dbReference type="AlphaFoldDB" id="A0AAJ7LDW9"/>
<feature type="coiled-coil region" evidence="7">
    <location>
        <begin position="303"/>
        <end position="330"/>
    </location>
</feature>
<keyword evidence="4 7" id="KW-0175">Coiled coil</keyword>
<keyword evidence="5" id="KW-0969">Cilium</keyword>
<evidence type="ECO:0000313" key="9">
    <source>
        <dbReference type="Proteomes" id="UP000694890"/>
    </source>
</evidence>
<feature type="coiled-coil region" evidence="7">
    <location>
        <begin position="19"/>
        <end position="96"/>
    </location>
</feature>
<protein>
    <recommendedName>
        <fullName evidence="3">Cilia- and flagella-associated protein 157</fullName>
    </recommendedName>
</protein>
<evidence type="ECO:0000313" key="10">
    <source>
        <dbReference type="RefSeq" id="XP_018519307.1"/>
    </source>
</evidence>
<keyword evidence="6" id="KW-0966">Cell projection</keyword>
<comment type="subcellular location">
    <subcellularLocation>
        <location evidence="1">Cell projection</location>
        <location evidence="1">Cilium</location>
    </subcellularLocation>
</comment>
<feature type="coiled-coil region" evidence="7">
    <location>
        <begin position="240"/>
        <end position="274"/>
    </location>
</feature>
<gene>
    <name evidence="10" type="primary">LOC108875114</name>
</gene>
<feature type="compositionally biased region" description="Polar residues" evidence="8">
    <location>
        <begin position="444"/>
        <end position="464"/>
    </location>
</feature>
<evidence type="ECO:0000256" key="6">
    <source>
        <dbReference type="ARBA" id="ARBA00023273"/>
    </source>
</evidence>
<dbReference type="GO" id="GO:0036064">
    <property type="term" value="C:ciliary basal body"/>
    <property type="evidence" value="ECO:0007669"/>
    <property type="project" value="TreeGrafter"/>
</dbReference>
<organism evidence="9 10">
    <name type="scientific">Lates calcarifer</name>
    <name type="common">Barramundi</name>
    <name type="synonym">Holocentrus calcarifer</name>
    <dbReference type="NCBI Taxonomy" id="8187"/>
    <lineage>
        <taxon>Eukaryota</taxon>
        <taxon>Metazoa</taxon>
        <taxon>Chordata</taxon>
        <taxon>Craniata</taxon>
        <taxon>Vertebrata</taxon>
        <taxon>Euteleostomi</taxon>
        <taxon>Actinopterygii</taxon>
        <taxon>Neopterygii</taxon>
        <taxon>Teleostei</taxon>
        <taxon>Neoteleostei</taxon>
        <taxon>Acanthomorphata</taxon>
        <taxon>Carangaria</taxon>
        <taxon>Carangaria incertae sedis</taxon>
        <taxon>Centropomidae</taxon>
        <taxon>Lates</taxon>
    </lineage>
</organism>
<dbReference type="Proteomes" id="UP000694890">
    <property type="component" value="Linkage group LG13"/>
</dbReference>
<dbReference type="RefSeq" id="XP_018519307.1">
    <property type="nucleotide sequence ID" value="XM_018663791.2"/>
</dbReference>
<dbReference type="PANTHER" id="PTHR31954">
    <property type="entry name" value="CILIA- AND FLAGELLA-ASSOCIATED PROTEIN 157"/>
    <property type="match status" value="1"/>
</dbReference>
<evidence type="ECO:0000256" key="4">
    <source>
        <dbReference type="ARBA" id="ARBA00023054"/>
    </source>
</evidence>
<feature type="compositionally biased region" description="Pro residues" evidence="8">
    <location>
        <begin position="382"/>
        <end position="394"/>
    </location>
</feature>
<feature type="region of interest" description="Disordered" evidence="8">
    <location>
        <begin position="381"/>
        <end position="414"/>
    </location>
</feature>
<proteinExistence type="inferred from homology"/>
<evidence type="ECO:0000256" key="1">
    <source>
        <dbReference type="ARBA" id="ARBA00004138"/>
    </source>
</evidence>
<keyword evidence="10" id="KW-0282">Flagellum</keyword>
<dbReference type="GO" id="GO:0008017">
    <property type="term" value="F:microtubule binding"/>
    <property type="evidence" value="ECO:0007669"/>
    <property type="project" value="TreeGrafter"/>
</dbReference>